<proteinExistence type="predicted"/>
<evidence type="ECO:0008006" key="3">
    <source>
        <dbReference type="Google" id="ProtNLM"/>
    </source>
</evidence>
<protein>
    <recommendedName>
        <fullName evidence="3">DUF1642 domain-containing protein</fullName>
    </recommendedName>
</protein>
<evidence type="ECO:0000313" key="2">
    <source>
        <dbReference type="Proteomes" id="UP000516106"/>
    </source>
</evidence>
<accession>A0A7G1IQ73</accession>
<dbReference type="Proteomes" id="UP000516106">
    <property type="component" value="Chromosome"/>
</dbReference>
<dbReference type="InterPro" id="IPR012865">
    <property type="entry name" value="DUF1642"/>
</dbReference>
<gene>
    <name evidence="1" type="ORF">SMNM65_00360</name>
</gene>
<organism evidence="1 2">
    <name type="scientific">Streptococcus mitis</name>
    <dbReference type="NCBI Taxonomy" id="28037"/>
    <lineage>
        <taxon>Bacteria</taxon>
        <taxon>Bacillati</taxon>
        <taxon>Bacillota</taxon>
        <taxon>Bacilli</taxon>
        <taxon>Lactobacillales</taxon>
        <taxon>Streptococcaceae</taxon>
        <taxon>Streptococcus</taxon>
        <taxon>Streptococcus mitis group</taxon>
    </lineage>
</organism>
<dbReference type="Pfam" id="PF07852">
    <property type="entry name" value="DUF1642"/>
    <property type="match status" value="1"/>
</dbReference>
<name>A0A7G1IQ73_STRMT</name>
<evidence type="ECO:0000313" key="1">
    <source>
        <dbReference type="EMBL" id="BCJ09604.1"/>
    </source>
</evidence>
<dbReference type="AlphaFoldDB" id="A0A7G1IQ73"/>
<dbReference type="EMBL" id="AP023349">
    <property type="protein sequence ID" value="BCJ09604.1"/>
    <property type="molecule type" value="Genomic_DNA"/>
</dbReference>
<reference evidence="2" key="1">
    <citation type="submission" date="2020-08" db="EMBL/GenBank/DDBJ databases">
        <title>Complete genome sequence of Streptococcus mitis strain Nm-65.</title>
        <authorList>
            <person name="Tabata A."/>
            <person name="Ohkuni H."/>
            <person name="Nagamune H."/>
        </authorList>
    </citation>
    <scope>NUCLEOTIDE SEQUENCE [LARGE SCALE GENOMIC DNA]</scope>
    <source>
        <strain evidence="2">Nm-65</strain>
    </source>
</reference>
<sequence length="233" mass="27588">MNIQGLIERYEKFKDSKKKLTSVDLVLKDLRSLDEPEPLPFKLKDVVRRIRGFDPTTQTRWLNDILKELGDDYGSMKYRSGYEQGKSEGSWVGEQLKDADKIRQELNKVLLPNFMDDWIFECQLLKNFSLRDALDSNTIQLYAKKSEFVKKWLNDKNNQELFARAWLTDYEAEKEPKYKVKLKNTDDYLNQTETGFHFFNSGKNNEKFTRKELEYSGFGEVFNSPLFEVEEVE</sequence>